<dbReference type="SUPFAM" id="SSF46565">
    <property type="entry name" value="Chaperone J-domain"/>
    <property type="match status" value="1"/>
</dbReference>
<accession>A0A6V7TSZ9</accession>
<dbReference type="PROSITE" id="PS50076">
    <property type="entry name" value="DNAJ_2"/>
    <property type="match status" value="1"/>
</dbReference>
<dbReference type="InterPro" id="IPR001623">
    <property type="entry name" value="DnaJ_domain"/>
</dbReference>
<feature type="domain" description="J" evidence="9">
    <location>
        <begin position="26"/>
        <end position="91"/>
    </location>
</feature>
<dbReference type="EMBL" id="CAJEWN010000013">
    <property type="protein sequence ID" value="CAD2133671.1"/>
    <property type="molecule type" value="Genomic_DNA"/>
</dbReference>
<dbReference type="PANTHER" id="PTHR44340:SF1">
    <property type="entry name" value="DNAJ HOMOLOG SUBFAMILY C MEMBER 10"/>
    <property type="match status" value="1"/>
</dbReference>
<name>A0A6V7TSZ9_MELEN</name>
<dbReference type="PRINTS" id="PR00421">
    <property type="entry name" value="THIOREDOXIN"/>
</dbReference>
<dbReference type="PROSITE" id="PS00636">
    <property type="entry name" value="DNAJ_1"/>
    <property type="match status" value="1"/>
</dbReference>
<reference evidence="11 12" key="1">
    <citation type="submission" date="2020-08" db="EMBL/GenBank/DDBJ databases">
        <authorList>
            <person name="Koutsovoulos G."/>
            <person name="Danchin GJ E."/>
        </authorList>
    </citation>
    <scope>NUCLEOTIDE SEQUENCE [LARGE SCALE GENOMIC DNA]</scope>
</reference>
<dbReference type="GO" id="GO:0005788">
    <property type="term" value="C:endoplasmic reticulum lumen"/>
    <property type="evidence" value="ECO:0007669"/>
    <property type="project" value="TreeGrafter"/>
</dbReference>
<evidence type="ECO:0000313" key="12">
    <source>
        <dbReference type="Proteomes" id="UP000580250"/>
    </source>
</evidence>
<evidence type="ECO:0000256" key="5">
    <source>
        <dbReference type="ARBA" id="ARBA00035002"/>
    </source>
</evidence>
<feature type="region of interest" description="Disordered" evidence="7">
    <location>
        <begin position="793"/>
        <end position="816"/>
    </location>
</feature>
<evidence type="ECO:0000259" key="10">
    <source>
        <dbReference type="PROSITE" id="PS51352"/>
    </source>
</evidence>
<dbReference type="SUPFAM" id="SSF52833">
    <property type="entry name" value="Thioredoxin-like"/>
    <property type="match status" value="4"/>
</dbReference>
<dbReference type="Gene3D" id="1.10.287.110">
    <property type="entry name" value="DnaJ domain"/>
    <property type="match status" value="1"/>
</dbReference>
<feature type="chain" id="PRO_5028069191" description="DnaJ homolog subfamily C member 10" evidence="8">
    <location>
        <begin position="23"/>
        <end position="816"/>
    </location>
</feature>
<comment type="caution">
    <text evidence="11">The sequence shown here is derived from an EMBL/GenBank/DDBJ whole genome shotgun (WGS) entry which is preliminary data.</text>
</comment>
<dbReference type="GO" id="GO:0016671">
    <property type="term" value="F:oxidoreductase activity, acting on a sulfur group of donors, disulfide as acceptor"/>
    <property type="evidence" value="ECO:0007669"/>
    <property type="project" value="TreeGrafter"/>
</dbReference>
<feature type="domain" description="Thioredoxin" evidence="10">
    <location>
        <begin position="677"/>
        <end position="791"/>
    </location>
</feature>
<dbReference type="InterPro" id="IPR018253">
    <property type="entry name" value="DnaJ_domain_CS"/>
</dbReference>
<feature type="domain" description="Thioredoxin" evidence="10">
    <location>
        <begin position="541"/>
        <end position="676"/>
    </location>
</feature>
<dbReference type="InterPro" id="IPR017937">
    <property type="entry name" value="Thioredoxin_CS"/>
</dbReference>
<dbReference type="Pfam" id="PF00085">
    <property type="entry name" value="Thioredoxin"/>
    <property type="match status" value="4"/>
</dbReference>
<dbReference type="AlphaFoldDB" id="A0A6V7TSZ9"/>
<evidence type="ECO:0000256" key="6">
    <source>
        <dbReference type="ARBA" id="ARBA00035043"/>
    </source>
</evidence>
<evidence type="ECO:0000256" key="8">
    <source>
        <dbReference type="SAM" id="SignalP"/>
    </source>
</evidence>
<proteinExistence type="predicted"/>
<dbReference type="SMART" id="SM00271">
    <property type="entry name" value="DnaJ"/>
    <property type="match status" value="1"/>
</dbReference>
<dbReference type="InterPro" id="IPR013766">
    <property type="entry name" value="Thioredoxin_domain"/>
</dbReference>
<evidence type="ECO:0000313" key="11">
    <source>
        <dbReference type="EMBL" id="CAD2133671.1"/>
    </source>
</evidence>
<evidence type="ECO:0000256" key="7">
    <source>
        <dbReference type="SAM" id="MobiDB-lite"/>
    </source>
</evidence>
<dbReference type="InterPro" id="IPR036869">
    <property type="entry name" value="J_dom_sf"/>
</dbReference>
<dbReference type="GO" id="GO:0036498">
    <property type="term" value="P:IRE1-mediated unfolded protein response"/>
    <property type="evidence" value="ECO:0007669"/>
    <property type="project" value="TreeGrafter"/>
</dbReference>
<evidence type="ECO:0000256" key="1">
    <source>
        <dbReference type="ARBA" id="ARBA00004163"/>
    </source>
</evidence>
<dbReference type="FunFam" id="1.10.287.110:FF:000029">
    <property type="entry name" value="DnaJ homolog subfamily C member 10"/>
    <property type="match status" value="1"/>
</dbReference>
<dbReference type="PROSITE" id="PS00194">
    <property type="entry name" value="THIOREDOXIN_1"/>
    <property type="match status" value="1"/>
</dbReference>
<evidence type="ECO:0000256" key="4">
    <source>
        <dbReference type="ARBA" id="ARBA00023006"/>
    </source>
</evidence>
<evidence type="ECO:0000256" key="2">
    <source>
        <dbReference type="ARBA" id="ARBA00020920"/>
    </source>
</evidence>
<dbReference type="Gene3D" id="3.40.30.10">
    <property type="entry name" value="Glutaredoxin"/>
    <property type="match status" value="4"/>
</dbReference>
<keyword evidence="8" id="KW-0732">Signal</keyword>
<dbReference type="InterPro" id="IPR036249">
    <property type="entry name" value="Thioredoxin-like_sf"/>
</dbReference>
<dbReference type="GO" id="GO:0006914">
    <property type="term" value="P:autophagy"/>
    <property type="evidence" value="ECO:0007669"/>
    <property type="project" value="UniProtKB-KW"/>
</dbReference>
<feature type="signal peptide" evidence="8">
    <location>
        <begin position="1"/>
        <end position="22"/>
    </location>
</feature>
<comment type="subcellular location">
    <subcellularLocation>
        <location evidence="1">Endoplasmic reticulum membrane</location>
        <topology evidence="1">Single-pass type IV membrane protein</topology>
    </subcellularLocation>
</comment>
<evidence type="ECO:0000256" key="3">
    <source>
        <dbReference type="ARBA" id="ARBA00020921"/>
    </source>
</evidence>
<dbReference type="Pfam" id="PF00226">
    <property type="entry name" value="DnaJ"/>
    <property type="match status" value="1"/>
</dbReference>
<dbReference type="GO" id="GO:0015035">
    <property type="term" value="F:protein-disulfide reductase activity"/>
    <property type="evidence" value="ECO:0007669"/>
    <property type="project" value="TreeGrafter"/>
</dbReference>
<comment type="function">
    <text evidence="5">Plays an important role in regulating the size of autophagosomes during the formation process.</text>
</comment>
<sequence>MFPTTLLFILFCLNLFSCDIEAEEESFYSLLGVEQDADLLTIRKAFKSLALEKHPDKNPDDPNAHSIFVRINRAYEVLKDAELRRKYDQFGEKGLEDGGGGEQHYQSWQFYNDNFGIYDDDPEIITLGRGDFEEEVFQSGEIWFVNFYSAFCSHCHHLAPVWRELAKRVPEGVARIGAVNCAEDPGLCRSQNVMGYPSLIVYPQQEWFQDERTLNNLLDFLLSQLSAPILQPTVELPVQRPLLLELCLRENECISEEDRKKIAAISNQLLMPFAVLDCSESAKEICKTIGAEEGMFLLSGGEDEKPKELYFADLTDLRNQLLSELPELEEYTYSELQQKINLNKLEEEEEEKILLIFLNSKEEFQKEWKRLLILFPELEVKLIVCEGEIGQHLCNTLNLGKLPKVALFRIEGGYDLNYGNTNLNIREITKFVRHSLYSNLIVLDYDKYWNARQSANSSHLWIIDHFAPWCPPCLQMLDELRKLPSELTDGRKLRVGTLDCDAYRDICTGERINSYPRTILYMGDDSQQQQKQQQQHSLIGFHTVDQLLEFISEALNPTVQVLNPDNFDDTVYGGGQSFFVDFFAPWCGPCQKLAPEFRQLARQWASTHQDDPNQLVFASVDCEQYSNLCNRENVNSFPSLRFYRKLQGGKIDVNNYPSNWWRNVQTMSHWLTEMMPSLVQKIAGDFANTVLDSSEPWLIDFYAPWCSHCIQFAPTFERLAQLLNGQVRLGKIDCERFNWICENAQINYFPQILLYFGAKNYKRQETRGMEISTDETTNVEIIAKTVREYLEKYGHDGGGGEKGRGYERDENERDEL</sequence>
<dbReference type="PANTHER" id="PTHR44340">
    <property type="entry name" value="DNAJ HOMOLOG SUBFAMILY C MEMBER 10"/>
    <property type="match status" value="1"/>
</dbReference>
<dbReference type="Proteomes" id="UP000580250">
    <property type="component" value="Unassembled WGS sequence"/>
</dbReference>
<dbReference type="InterPro" id="IPR052460">
    <property type="entry name" value="ER_disulfide_reductase"/>
</dbReference>
<dbReference type="GO" id="GO:0051787">
    <property type="term" value="F:misfolded protein binding"/>
    <property type="evidence" value="ECO:0007669"/>
    <property type="project" value="TreeGrafter"/>
</dbReference>
<dbReference type="OrthoDB" id="5810603at2759"/>
<dbReference type="PRINTS" id="PR00625">
    <property type="entry name" value="JDOMAIN"/>
</dbReference>
<dbReference type="CDD" id="cd06257">
    <property type="entry name" value="DnaJ"/>
    <property type="match status" value="1"/>
</dbReference>
<evidence type="ECO:0000259" key="9">
    <source>
        <dbReference type="PROSITE" id="PS50076"/>
    </source>
</evidence>
<dbReference type="PROSITE" id="PS51352">
    <property type="entry name" value="THIOREDOXIN_2"/>
    <property type="match status" value="3"/>
</dbReference>
<keyword evidence="4" id="KW-0072">Autophagy</keyword>
<dbReference type="GO" id="GO:0005789">
    <property type="term" value="C:endoplasmic reticulum membrane"/>
    <property type="evidence" value="ECO:0007669"/>
    <property type="project" value="UniProtKB-SubCell"/>
</dbReference>
<gene>
    <name evidence="11" type="ORF">MENT_LOCUS4120</name>
</gene>
<protein>
    <recommendedName>
        <fullName evidence="2">DnaJ homolog subfamily C member 10</fullName>
    </recommendedName>
    <alternativeName>
        <fullName evidence="3">DnaJ homolog subfamily C member 16</fullName>
    </alternativeName>
    <alternativeName>
        <fullName evidence="6">Endoplasmic reticulum DNA J domain-containing protein 8</fullName>
    </alternativeName>
</protein>
<organism evidence="11 12">
    <name type="scientific">Meloidogyne enterolobii</name>
    <name type="common">Root-knot nematode worm</name>
    <name type="synonym">Meloidogyne mayaguensis</name>
    <dbReference type="NCBI Taxonomy" id="390850"/>
    <lineage>
        <taxon>Eukaryota</taxon>
        <taxon>Metazoa</taxon>
        <taxon>Ecdysozoa</taxon>
        <taxon>Nematoda</taxon>
        <taxon>Chromadorea</taxon>
        <taxon>Rhabditida</taxon>
        <taxon>Tylenchina</taxon>
        <taxon>Tylenchomorpha</taxon>
        <taxon>Tylenchoidea</taxon>
        <taxon>Meloidogynidae</taxon>
        <taxon>Meloidogyninae</taxon>
        <taxon>Meloidogyne</taxon>
    </lineage>
</organism>
<feature type="domain" description="Thioredoxin" evidence="10">
    <location>
        <begin position="115"/>
        <end position="226"/>
    </location>
</feature>